<evidence type="ECO:0000313" key="1">
    <source>
        <dbReference type="EMBL" id="TGD59206.1"/>
    </source>
</evidence>
<accession>A0A4Z0LBI7</accession>
<comment type="caution">
    <text evidence="1">The sequence shown here is derived from an EMBL/GenBank/DDBJ whole genome shotgun (WGS) entry which is preliminary data.</text>
</comment>
<keyword evidence="2" id="KW-1185">Reference proteome</keyword>
<proteinExistence type="predicted"/>
<dbReference type="EMBL" id="SRLH01000002">
    <property type="protein sequence ID" value="TGD59206.1"/>
    <property type="molecule type" value="Genomic_DNA"/>
</dbReference>
<dbReference type="AlphaFoldDB" id="A0A4Z0LBI7"/>
<evidence type="ECO:0000313" key="2">
    <source>
        <dbReference type="Proteomes" id="UP000297407"/>
    </source>
</evidence>
<organism evidence="1 2">
    <name type="scientific">Flavobacterium humi</name>
    <dbReference type="NCBI Taxonomy" id="2562683"/>
    <lineage>
        <taxon>Bacteria</taxon>
        <taxon>Pseudomonadati</taxon>
        <taxon>Bacteroidota</taxon>
        <taxon>Flavobacteriia</taxon>
        <taxon>Flavobacteriales</taxon>
        <taxon>Flavobacteriaceae</taxon>
        <taxon>Flavobacterium</taxon>
    </lineage>
</organism>
<sequence length="109" mass="11812">MKNSVKEAGSLADKLVAFSNGSLNAEEQKMLDTILAVYQVAISEKAPVIFGEDQGFLNEIKAAGVKEEEGEHFITTVRTIVTSSRPCLNTITTVTTVASHPWIGCEEKK</sequence>
<dbReference type="Proteomes" id="UP000297407">
    <property type="component" value="Unassembled WGS sequence"/>
</dbReference>
<protein>
    <submittedName>
        <fullName evidence="1">Uncharacterized protein</fullName>
    </submittedName>
</protein>
<dbReference type="RefSeq" id="WP_135525516.1">
    <property type="nucleotide sequence ID" value="NZ_SRLH01000002.1"/>
</dbReference>
<name>A0A4Z0LBI7_9FLAO</name>
<gene>
    <name evidence="1" type="ORF">E4635_04970</name>
</gene>
<reference evidence="1 2" key="1">
    <citation type="submission" date="2019-04" db="EMBL/GenBank/DDBJ databases">
        <title>Flavobacterium sp. strain DS2-A Genome sequencing and assembly.</title>
        <authorList>
            <person name="Kim I."/>
        </authorList>
    </citation>
    <scope>NUCLEOTIDE SEQUENCE [LARGE SCALE GENOMIC DNA]</scope>
    <source>
        <strain evidence="1 2">DS2-A</strain>
    </source>
</reference>